<sequence>MSDSVGVHAPTTTREPSVARVDDYTYTKTTKDSLYGGDKLGDSAGSELPDSETATRLSRVTSTTVHEDAIVGHHAEVKELDGEVVTFPDGGWRAWLIVIGAMHILFATFGFVNAWGVFQNYYKEHMFPDKTTSDIAWIGSLQYLLIYLPSAPMGRLVDESKFKWPFWTASLLYPVSIFLTAQVKTYWQAILAHGILFGTAAGILFCPAIAIVTHWFYYRRALALGVVAIASSLGGTIFPILVSNFVLRTRLPPKAAPGGMFNWPAFKIPSYACFVFAGFLIQAGLYTPLSYIDVMATREGLGSYSTYLVAIANAFSMVGRIGPAFFADKTGALNILIPGLIGSAITTFAWPFAHTKASLTVVAAINGVFQGCFVSLLAPASAALGNIEDAGRRFGVLSTVGAFGSLLSAPVSGVLLEKTDFHGVSYYAGSMILGGALFFVLARYFHLGGWSGRL</sequence>
<feature type="region of interest" description="Disordered" evidence="3">
    <location>
        <begin position="29"/>
        <end position="59"/>
    </location>
</feature>
<keyword evidence="6" id="KW-1185">Reference proteome</keyword>
<dbReference type="Proteomes" id="UP000279236">
    <property type="component" value="Unassembled WGS sequence"/>
</dbReference>
<organism evidence="5 6">
    <name type="scientific">Apiotrichum porosum</name>
    <dbReference type="NCBI Taxonomy" id="105984"/>
    <lineage>
        <taxon>Eukaryota</taxon>
        <taxon>Fungi</taxon>
        <taxon>Dikarya</taxon>
        <taxon>Basidiomycota</taxon>
        <taxon>Agaricomycotina</taxon>
        <taxon>Tremellomycetes</taxon>
        <taxon>Trichosporonales</taxon>
        <taxon>Trichosporonaceae</taxon>
        <taxon>Apiotrichum</taxon>
    </lineage>
</organism>
<dbReference type="PANTHER" id="PTHR11360:SF177">
    <property type="entry name" value="RIBOFLAVIN TRANSPORTER MCH5"/>
    <property type="match status" value="1"/>
</dbReference>
<dbReference type="InterPro" id="IPR036259">
    <property type="entry name" value="MFS_trans_sf"/>
</dbReference>
<gene>
    <name evidence="5" type="ORF">EHS24_003543</name>
</gene>
<dbReference type="SUPFAM" id="SSF103473">
    <property type="entry name" value="MFS general substrate transporter"/>
    <property type="match status" value="1"/>
</dbReference>
<feature type="transmembrane region" description="Helical" evidence="4">
    <location>
        <begin position="135"/>
        <end position="152"/>
    </location>
</feature>
<evidence type="ECO:0000256" key="4">
    <source>
        <dbReference type="SAM" id="Phobius"/>
    </source>
</evidence>
<reference evidence="5 6" key="1">
    <citation type="submission" date="2018-11" db="EMBL/GenBank/DDBJ databases">
        <title>Genome sequence of Apiotrichum porosum DSM 27194.</title>
        <authorList>
            <person name="Aliyu H."/>
            <person name="Gorte O."/>
            <person name="Ochsenreither K."/>
        </authorList>
    </citation>
    <scope>NUCLEOTIDE SEQUENCE [LARGE SCALE GENOMIC DNA]</scope>
    <source>
        <strain evidence="5 6">DSM 27194</strain>
    </source>
</reference>
<feature type="transmembrane region" description="Helical" evidence="4">
    <location>
        <begin position="394"/>
        <end position="412"/>
    </location>
</feature>
<evidence type="ECO:0000313" key="5">
    <source>
        <dbReference type="EMBL" id="RSH77235.1"/>
    </source>
</evidence>
<dbReference type="Pfam" id="PF07690">
    <property type="entry name" value="MFS_1"/>
    <property type="match status" value="2"/>
</dbReference>
<dbReference type="PANTHER" id="PTHR11360">
    <property type="entry name" value="MONOCARBOXYLATE TRANSPORTER"/>
    <property type="match status" value="1"/>
</dbReference>
<dbReference type="RefSeq" id="XP_028472382.1">
    <property type="nucleotide sequence ID" value="XM_028619208.1"/>
</dbReference>
<feature type="transmembrane region" description="Helical" evidence="4">
    <location>
        <begin position="359"/>
        <end position="382"/>
    </location>
</feature>
<feature type="transmembrane region" description="Helical" evidence="4">
    <location>
        <begin position="424"/>
        <end position="445"/>
    </location>
</feature>
<feature type="region of interest" description="Disordered" evidence="3">
    <location>
        <begin position="1"/>
        <end position="20"/>
    </location>
</feature>
<dbReference type="GeneID" id="39588086"/>
<accession>A0A427XEF2</accession>
<keyword evidence="4" id="KW-0472">Membrane</keyword>
<comment type="caution">
    <text evidence="5">The sequence shown here is derived from an EMBL/GenBank/DDBJ whole genome shotgun (WGS) entry which is preliminary data.</text>
</comment>
<feature type="transmembrane region" description="Helical" evidence="4">
    <location>
        <begin position="195"/>
        <end position="217"/>
    </location>
</feature>
<evidence type="ECO:0000256" key="1">
    <source>
        <dbReference type="ARBA" id="ARBA00004141"/>
    </source>
</evidence>
<evidence type="ECO:0000256" key="3">
    <source>
        <dbReference type="SAM" id="MobiDB-lite"/>
    </source>
</evidence>
<feature type="transmembrane region" description="Helical" evidence="4">
    <location>
        <begin position="223"/>
        <end position="247"/>
    </location>
</feature>
<dbReference type="GO" id="GO:0022857">
    <property type="term" value="F:transmembrane transporter activity"/>
    <property type="evidence" value="ECO:0007669"/>
    <property type="project" value="InterPro"/>
</dbReference>
<evidence type="ECO:0008006" key="7">
    <source>
        <dbReference type="Google" id="ProtNLM"/>
    </source>
</evidence>
<feature type="transmembrane region" description="Helical" evidence="4">
    <location>
        <begin position="331"/>
        <end position="353"/>
    </location>
</feature>
<keyword evidence="4" id="KW-1133">Transmembrane helix</keyword>
<comment type="similarity">
    <text evidence="2">Belongs to the major facilitator superfamily. Monocarboxylate porter (TC 2.A.1.13) family.</text>
</comment>
<dbReference type="InterPro" id="IPR011701">
    <property type="entry name" value="MFS"/>
</dbReference>
<proteinExistence type="inferred from homology"/>
<dbReference type="OrthoDB" id="6509908at2759"/>
<feature type="transmembrane region" description="Helical" evidence="4">
    <location>
        <begin position="301"/>
        <end position="319"/>
    </location>
</feature>
<dbReference type="Gene3D" id="1.20.1250.20">
    <property type="entry name" value="MFS general substrate transporter like domains"/>
    <property type="match status" value="2"/>
</dbReference>
<dbReference type="GO" id="GO:0016020">
    <property type="term" value="C:membrane"/>
    <property type="evidence" value="ECO:0007669"/>
    <property type="project" value="UniProtKB-SubCell"/>
</dbReference>
<dbReference type="InterPro" id="IPR050327">
    <property type="entry name" value="Proton-linked_MCT"/>
</dbReference>
<evidence type="ECO:0000313" key="6">
    <source>
        <dbReference type="Proteomes" id="UP000279236"/>
    </source>
</evidence>
<keyword evidence="4" id="KW-0812">Transmembrane</keyword>
<feature type="transmembrane region" description="Helical" evidence="4">
    <location>
        <begin position="268"/>
        <end position="289"/>
    </location>
</feature>
<name>A0A427XEF2_9TREE</name>
<feature type="transmembrane region" description="Helical" evidence="4">
    <location>
        <begin position="164"/>
        <end position="183"/>
    </location>
</feature>
<dbReference type="EMBL" id="RSCE01000017">
    <property type="protein sequence ID" value="RSH77235.1"/>
    <property type="molecule type" value="Genomic_DNA"/>
</dbReference>
<protein>
    <recommendedName>
        <fullName evidence="7">Major facilitator superfamily (MFS) profile domain-containing protein</fullName>
    </recommendedName>
</protein>
<comment type="subcellular location">
    <subcellularLocation>
        <location evidence="1">Membrane</location>
        <topology evidence="1">Multi-pass membrane protein</topology>
    </subcellularLocation>
</comment>
<feature type="transmembrane region" description="Helical" evidence="4">
    <location>
        <begin position="94"/>
        <end position="115"/>
    </location>
</feature>
<evidence type="ECO:0000256" key="2">
    <source>
        <dbReference type="ARBA" id="ARBA00006727"/>
    </source>
</evidence>
<dbReference type="AlphaFoldDB" id="A0A427XEF2"/>